<dbReference type="GO" id="GO:0000981">
    <property type="term" value="F:DNA-binding transcription factor activity, RNA polymerase II-specific"/>
    <property type="evidence" value="ECO:0007669"/>
    <property type="project" value="InterPro"/>
</dbReference>
<dbReference type="CDD" id="cd00067">
    <property type="entry name" value="GAL4"/>
    <property type="match status" value="1"/>
</dbReference>
<keyword evidence="10" id="KW-1185">Reference proteome</keyword>
<gene>
    <name evidence="9" type="ORF">L207DRAFT_507168</name>
</gene>
<sequence>MSDSQDPELVSQARLSKPLVPFGMGEGNQEKRPRVRFKKPKVRTGCKTCKIRHVKCDERKPSCLRCDKFGVSCDGYEVYISPAALRERRPTSLLPRKAASLSIFTPSSTAKFESQEEYQYFLHYRSETSLDISGAMPEDVWSQVIPQASESTQALRDLTLAVAAIDKARHSSSLASHFKYAAVKYDKALRGIRELIAARTDQDTVRVSLIASLLIFCFENLQGETESAIRHIKTALNFLREHLTASVRYVPKRHLVSPLNGLEDEVSILFARIDSMFVVTDFMAGNRLVKVEFIDINVIMPPVFRNIRQVRNYLQEWQFRGYPYLPRLREIYLGKEESTAPLPRGPPDYFEKTMKYAQEWFDLCKPLLAREEPNSRGWLRHAILHTHGLTCVLAAKRAYLGNGSDTPGLFEPESLAMVDFCSRIVQNPYYRRTFAFDIGPIEGLFVVCVTCQKKEICEEALRILKLAKGRTEMLADAGIYAARCEWIIQMRFPKANEVGK</sequence>
<accession>A0A2J6S664</accession>
<dbReference type="Gene3D" id="4.10.240.10">
    <property type="entry name" value="Zn(2)-C6 fungal-type DNA-binding domain"/>
    <property type="match status" value="1"/>
</dbReference>
<feature type="region of interest" description="Disordered" evidence="7">
    <location>
        <begin position="1"/>
        <end position="34"/>
    </location>
</feature>
<evidence type="ECO:0000313" key="10">
    <source>
        <dbReference type="Proteomes" id="UP000235786"/>
    </source>
</evidence>
<dbReference type="OrthoDB" id="39175at2759"/>
<organism evidence="9 10">
    <name type="scientific">Hyaloscypha variabilis (strain UAMH 11265 / GT02V1 / F)</name>
    <name type="common">Meliniomyces variabilis</name>
    <dbReference type="NCBI Taxonomy" id="1149755"/>
    <lineage>
        <taxon>Eukaryota</taxon>
        <taxon>Fungi</taxon>
        <taxon>Dikarya</taxon>
        <taxon>Ascomycota</taxon>
        <taxon>Pezizomycotina</taxon>
        <taxon>Leotiomycetes</taxon>
        <taxon>Helotiales</taxon>
        <taxon>Hyaloscyphaceae</taxon>
        <taxon>Hyaloscypha</taxon>
        <taxon>Hyaloscypha variabilis</taxon>
    </lineage>
</organism>
<dbReference type="Proteomes" id="UP000235786">
    <property type="component" value="Unassembled WGS sequence"/>
</dbReference>
<feature type="domain" description="Zn(2)-C6 fungal-type" evidence="8">
    <location>
        <begin position="45"/>
        <end position="73"/>
    </location>
</feature>
<dbReference type="STRING" id="1149755.A0A2J6S664"/>
<dbReference type="PROSITE" id="PS00463">
    <property type="entry name" value="ZN2_CY6_FUNGAL_1"/>
    <property type="match status" value="1"/>
</dbReference>
<evidence type="ECO:0000313" key="9">
    <source>
        <dbReference type="EMBL" id="PMD46250.1"/>
    </source>
</evidence>
<evidence type="ECO:0000259" key="8">
    <source>
        <dbReference type="PROSITE" id="PS50048"/>
    </source>
</evidence>
<reference evidence="9 10" key="1">
    <citation type="submission" date="2016-04" db="EMBL/GenBank/DDBJ databases">
        <title>A degradative enzymes factory behind the ericoid mycorrhizal symbiosis.</title>
        <authorList>
            <consortium name="DOE Joint Genome Institute"/>
            <person name="Martino E."/>
            <person name="Morin E."/>
            <person name="Grelet G."/>
            <person name="Kuo A."/>
            <person name="Kohler A."/>
            <person name="Daghino S."/>
            <person name="Barry K."/>
            <person name="Choi C."/>
            <person name="Cichocki N."/>
            <person name="Clum A."/>
            <person name="Copeland A."/>
            <person name="Hainaut M."/>
            <person name="Haridas S."/>
            <person name="Labutti K."/>
            <person name="Lindquist E."/>
            <person name="Lipzen A."/>
            <person name="Khouja H.-R."/>
            <person name="Murat C."/>
            <person name="Ohm R."/>
            <person name="Olson A."/>
            <person name="Spatafora J."/>
            <person name="Veneault-Fourrey C."/>
            <person name="Henrissat B."/>
            <person name="Grigoriev I."/>
            <person name="Martin F."/>
            <person name="Perotto S."/>
        </authorList>
    </citation>
    <scope>NUCLEOTIDE SEQUENCE [LARGE SCALE GENOMIC DNA]</scope>
    <source>
        <strain evidence="9 10">F</strain>
    </source>
</reference>
<keyword evidence="1" id="KW-0479">Metal-binding</keyword>
<dbReference type="GO" id="GO:0008270">
    <property type="term" value="F:zinc ion binding"/>
    <property type="evidence" value="ECO:0007669"/>
    <property type="project" value="InterPro"/>
</dbReference>
<evidence type="ECO:0000256" key="2">
    <source>
        <dbReference type="ARBA" id="ARBA00022833"/>
    </source>
</evidence>
<dbReference type="InterPro" id="IPR001138">
    <property type="entry name" value="Zn2Cys6_DnaBD"/>
</dbReference>
<dbReference type="Pfam" id="PF00172">
    <property type="entry name" value="Zn_clus"/>
    <property type="match status" value="1"/>
</dbReference>
<keyword evidence="3" id="KW-0805">Transcription regulation</keyword>
<keyword evidence="4" id="KW-0238">DNA-binding</keyword>
<evidence type="ECO:0000256" key="6">
    <source>
        <dbReference type="ARBA" id="ARBA00023242"/>
    </source>
</evidence>
<keyword evidence="5" id="KW-0804">Transcription</keyword>
<dbReference type="SMART" id="SM00066">
    <property type="entry name" value="GAL4"/>
    <property type="match status" value="1"/>
</dbReference>
<dbReference type="GO" id="GO:0003677">
    <property type="term" value="F:DNA binding"/>
    <property type="evidence" value="ECO:0007669"/>
    <property type="project" value="UniProtKB-KW"/>
</dbReference>
<keyword evidence="6" id="KW-0539">Nucleus</keyword>
<proteinExistence type="predicted"/>
<evidence type="ECO:0000256" key="1">
    <source>
        <dbReference type="ARBA" id="ARBA00022723"/>
    </source>
</evidence>
<keyword evidence="2" id="KW-0862">Zinc</keyword>
<dbReference type="PROSITE" id="PS50048">
    <property type="entry name" value="ZN2_CY6_FUNGAL_2"/>
    <property type="match status" value="1"/>
</dbReference>
<dbReference type="EMBL" id="KZ613939">
    <property type="protein sequence ID" value="PMD46250.1"/>
    <property type="molecule type" value="Genomic_DNA"/>
</dbReference>
<evidence type="ECO:0000256" key="4">
    <source>
        <dbReference type="ARBA" id="ARBA00023125"/>
    </source>
</evidence>
<protein>
    <recommendedName>
        <fullName evidence="8">Zn(2)-C6 fungal-type domain-containing protein</fullName>
    </recommendedName>
</protein>
<dbReference type="SUPFAM" id="SSF57701">
    <property type="entry name" value="Zn2/Cys6 DNA-binding domain"/>
    <property type="match status" value="1"/>
</dbReference>
<name>A0A2J6S664_HYAVF</name>
<dbReference type="PANTHER" id="PTHR36206">
    <property type="entry name" value="ASPERCRYPTIN BIOSYNTHESIS CLUSTER-SPECIFIC TRANSCRIPTION REGULATOR ATNN-RELATED"/>
    <property type="match status" value="1"/>
</dbReference>
<dbReference type="InterPro" id="IPR052360">
    <property type="entry name" value="Transcr_Regulatory_Proteins"/>
</dbReference>
<dbReference type="InterPro" id="IPR036864">
    <property type="entry name" value="Zn2-C6_fun-type_DNA-bd_sf"/>
</dbReference>
<evidence type="ECO:0000256" key="7">
    <source>
        <dbReference type="SAM" id="MobiDB-lite"/>
    </source>
</evidence>
<dbReference type="PANTHER" id="PTHR36206:SF4">
    <property type="entry name" value="HYPOTHETICAL CONSERVED PROTEIN (EUROFUNG)-RELATED"/>
    <property type="match status" value="1"/>
</dbReference>
<evidence type="ECO:0000256" key="5">
    <source>
        <dbReference type="ARBA" id="ARBA00023163"/>
    </source>
</evidence>
<dbReference type="AlphaFoldDB" id="A0A2J6S664"/>
<evidence type="ECO:0000256" key="3">
    <source>
        <dbReference type="ARBA" id="ARBA00023015"/>
    </source>
</evidence>